<gene>
    <name evidence="7 11" type="primary">gcvT</name>
    <name evidence="11" type="ORF">IAD26_06965</name>
</gene>
<dbReference type="SUPFAM" id="SSF101790">
    <property type="entry name" value="Aminomethyltransferase beta-barrel domain"/>
    <property type="match status" value="1"/>
</dbReference>
<comment type="catalytic activity">
    <reaction evidence="6 7">
        <text>N(6)-[(R)-S(8)-aminomethyldihydrolipoyl]-L-lysyl-[protein] + (6S)-5,6,7,8-tetrahydrofolate = N(6)-[(R)-dihydrolipoyl]-L-lysyl-[protein] + (6R)-5,10-methylene-5,6,7,8-tetrahydrofolate + NH4(+)</text>
        <dbReference type="Rhea" id="RHEA:16945"/>
        <dbReference type="Rhea" id="RHEA-COMP:10475"/>
        <dbReference type="Rhea" id="RHEA-COMP:10492"/>
        <dbReference type="ChEBI" id="CHEBI:15636"/>
        <dbReference type="ChEBI" id="CHEBI:28938"/>
        <dbReference type="ChEBI" id="CHEBI:57453"/>
        <dbReference type="ChEBI" id="CHEBI:83100"/>
        <dbReference type="ChEBI" id="CHEBI:83143"/>
        <dbReference type="EC" id="2.1.2.10"/>
    </reaction>
</comment>
<dbReference type="InterPro" id="IPR029043">
    <property type="entry name" value="GcvT/YgfZ_C"/>
</dbReference>
<dbReference type="InterPro" id="IPR022903">
    <property type="entry name" value="GcvT_bac"/>
</dbReference>
<dbReference type="Gene3D" id="2.40.30.110">
    <property type="entry name" value="Aminomethyltransferase beta-barrel domains"/>
    <property type="match status" value="1"/>
</dbReference>
<dbReference type="InterPro" id="IPR006223">
    <property type="entry name" value="GcvT"/>
</dbReference>
<dbReference type="FunFam" id="3.30.70.1400:FF:000001">
    <property type="entry name" value="Aminomethyltransferase"/>
    <property type="match status" value="1"/>
</dbReference>
<keyword evidence="3 7" id="KW-0032">Aminotransferase</keyword>
<dbReference type="EC" id="2.1.2.10" evidence="2 7"/>
<dbReference type="EMBL" id="DVOD01000051">
    <property type="protein sequence ID" value="HIU92856.1"/>
    <property type="molecule type" value="Genomic_DNA"/>
</dbReference>
<dbReference type="PANTHER" id="PTHR43757">
    <property type="entry name" value="AMINOMETHYLTRANSFERASE"/>
    <property type="match status" value="1"/>
</dbReference>
<dbReference type="InterPro" id="IPR006222">
    <property type="entry name" value="GCVT_N"/>
</dbReference>
<comment type="similarity">
    <text evidence="1 7">Belongs to the GcvT family.</text>
</comment>
<dbReference type="Pfam" id="PF08669">
    <property type="entry name" value="GCV_T_C"/>
    <property type="match status" value="1"/>
</dbReference>
<evidence type="ECO:0000313" key="11">
    <source>
        <dbReference type="EMBL" id="HIU92856.1"/>
    </source>
</evidence>
<feature type="binding site" evidence="8">
    <location>
        <position position="196"/>
    </location>
    <ligand>
        <name>substrate</name>
    </ligand>
</feature>
<feature type="domain" description="GCVT N-terminal" evidence="9">
    <location>
        <begin position="7"/>
        <end position="263"/>
    </location>
</feature>
<evidence type="ECO:0000256" key="8">
    <source>
        <dbReference type="PIRSR" id="PIRSR006487-1"/>
    </source>
</evidence>
<dbReference type="GO" id="GO:0005960">
    <property type="term" value="C:glycine cleavage complex"/>
    <property type="evidence" value="ECO:0007669"/>
    <property type="project" value="InterPro"/>
</dbReference>
<dbReference type="AlphaFoldDB" id="A0A9D1N0U6"/>
<comment type="function">
    <text evidence="7">The glycine cleavage system catalyzes the degradation of glycine.</text>
</comment>
<dbReference type="FunFam" id="2.40.30.110:FF:000003">
    <property type="entry name" value="Aminomethyltransferase"/>
    <property type="match status" value="1"/>
</dbReference>
<comment type="caution">
    <text evidence="11">The sequence shown here is derived from an EMBL/GenBank/DDBJ whole genome shotgun (WGS) entry which is preliminary data.</text>
</comment>
<sequence>MGQKTIFYDKHIEMGARMVEFGGWEMPVQYTSIIDEHKNVRKNAGLFDVSHMGQVFISGSQSLNFLQKIVPQDISKLADKKAVYCQLTMENGGLVDDLIIYKIADNNYLVIVNAANIEKDYNWFVSQNDGFDVKIDNKSDSYSMLALQGPAACKIIEKLGIATESQPPFFSIIETKIKDIPVFLARTGYTGEDGFEIIVQNSFALKLWDYVFEYGKEFELKPIGLGARDTLRLEAGLMLYGNDLTEETTPVEAGLKWSLPIDKAENYNGKAVITSQLKNGTDKKLIGFEMTQRAIARHEYEIFYNGHKTGFVTSGGYSPTLDKNIGMGYVDTKDNIKLDSEIQVMVRNKLYNAKVVKLPFVKKNYKKD</sequence>
<dbReference type="HAMAP" id="MF_00259">
    <property type="entry name" value="GcvT"/>
    <property type="match status" value="1"/>
</dbReference>
<evidence type="ECO:0000256" key="4">
    <source>
        <dbReference type="ARBA" id="ARBA00022679"/>
    </source>
</evidence>
<dbReference type="PIRSF" id="PIRSF006487">
    <property type="entry name" value="GcvT"/>
    <property type="match status" value="1"/>
</dbReference>
<evidence type="ECO:0000313" key="12">
    <source>
        <dbReference type="Proteomes" id="UP000886748"/>
    </source>
</evidence>
<proteinExistence type="inferred from homology"/>
<comment type="subunit">
    <text evidence="7">The glycine cleavage system is composed of four proteins: P, T, L and H.</text>
</comment>
<evidence type="ECO:0000256" key="1">
    <source>
        <dbReference type="ARBA" id="ARBA00008609"/>
    </source>
</evidence>
<feature type="domain" description="Aminomethyltransferase C-terminal" evidence="10">
    <location>
        <begin position="283"/>
        <end position="362"/>
    </location>
</feature>
<dbReference type="SUPFAM" id="SSF103025">
    <property type="entry name" value="Folate-binding domain"/>
    <property type="match status" value="1"/>
</dbReference>
<keyword evidence="4 7" id="KW-0808">Transferase</keyword>
<dbReference type="PANTHER" id="PTHR43757:SF2">
    <property type="entry name" value="AMINOMETHYLTRANSFERASE, MITOCHONDRIAL"/>
    <property type="match status" value="1"/>
</dbReference>
<name>A0A9D1N0U6_9CLOT</name>
<dbReference type="GO" id="GO:0008483">
    <property type="term" value="F:transaminase activity"/>
    <property type="evidence" value="ECO:0007669"/>
    <property type="project" value="UniProtKB-KW"/>
</dbReference>
<reference evidence="11" key="2">
    <citation type="journal article" date="2021" name="PeerJ">
        <title>Extensive microbial diversity within the chicken gut microbiome revealed by metagenomics and culture.</title>
        <authorList>
            <person name="Gilroy R."/>
            <person name="Ravi A."/>
            <person name="Getino M."/>
            <person name="Pursley I."/>
            <person name="Horton D.L."/>
            <person name="Alikhan N.F."/>
            <person name="Baker D."/>
            <person name="Gharbi K."/>
            <person name="Hall N."/>
            <person name="Watson M."/>
            <person name="Adriaenssens E.M."/>
            <person name="Foster-Nyarko E."/>
            <person name="Jarju S."/>
            <person name="Secka A."/>
            <person name="Antonio M."/>
            <person name="Oren A."/>
            <person name="Chaudhuri R.R."/>
            <person name="La Ragione R."/>
            <person name="Hildebrand F."/>
            <person name="Pallen M.J."/>
        </authorList>
    </citation>
    <scope>NUCLEOTIDE SEQUENCE</scope>
    <source>
        <strain evidence="11">CHK154-7741</strain>
    </source>
</reference>
<dbReference type="InterPro" id="IPR027266">
    <property type="entry name" value="TrmE/GcvT-like"/>
</dbReference>
<dbReference type="Gene3D" id="4.10.1250.10">
    <property type="entry name" value="Aminomethyltransferase fragment"/>
    <property type="match status" value="1"/>
</dbReference>
<dbReference type="GO" id="GO:0004047">
    <property type="term" value="F:aminomethyltransferase activity"/>
    <property type="evidence" value="ECO:0007669"/>
    <property type="project" value="UniProtKB-UniRule"/>
</dbReference>
<dbReference type="InterPro" id="IPR028896">
    <property type="entry name" value="GcvT/YgfZ/DmdA"/>
</dbReference>
<protein>
    <recommendedName>
        <fullName evidence="2 7">Aminomethyltransferase</fullName>
        <ecNumber evidence="2 7">2.1.2.10</ecNumber>
    </recommendedName>
    <alternativeName>
        <fullName evidence="5 7">Glycine cleavage system T protein</fullName>
    </alternativeName>
</protein>
<dbReference type="Gene3D" id="3.30.70.1400">
    <property type="entry name" value="Aminomethyltransferase beta-barrel domains"/>
    <property type="match status" value="1"/>
</dbReference>
<evidence type="ECO:0000259" key="9">
    <source>
        <dbReference type="Pfam" id="PF01571"/>
    </source>
</evidence>
<evidence type="ECO:0000256" key="3">
    <source>
        <dbReference type="ARBA" id="ARBA00022576"/>
    </source>
</evidence>
<dbReference type="Pfam" id="PF01571">
    <property type="entry name" value="GCV_T"/>
    <property type="match status" value="1"/>
</dbReference>
<evidence type="ECO:0000259" key="10">
    <source>
        <dbReference type="Pfam" id="PF08669"/>
    </source>
</evidence>
<dbReference type="NCBIfam" id="TIGR00528">
    <property type="entry name" value="gcvT"/>
    <property type="match status" value="1"/>
</dbReference>
<accession>A0A9D1N0U6</accession>
<evidence type="ECO:0000256" key="5">
    <source>
        <dbReference type="ARBA" id="ARBA00031395"/>
    </source>
</evidence>
<dbReference type="NCBIfam" id="NF001567">
    <property type="entry name" value="PRK00389.1"/>
    <property type="match status" value="1"/>
</dbReference>
<dbReference type="Gene3D" id="3.30.1360.120">
    <property type="entry name" value="Probable tRNA modification gtpase trme, domain 1"/>
    <property type="match status" value="1"/>
</dbReference>
<dbReference type="Proteomes" id="UP000886748">
    <property type="component" value="Unassembled WGS sequence"/>
</dbReference>
<dbReference type="GO" id="GO:0019464">
    <property type="term" value="P:glycine decarboxylation via glycine cleavage system"/>
    <property type="evidence" value="ECO:0007669"/>
    <property type="project" value="UniProtKB-UniRule"/>
</dbReference>
<evidence type="ECO:0000256" key="2">
    <source>
        <dbReference type="ARBA" id="ARBA00012616"/>
    </source>
</evidence>
<evidence type="ECO:0000256" key="6">
    <source>
        <dbReference type="ARBA" id="ARBA00047665"/>
    </source>
</evidence>
<reference evidence="11" key="1">
    <citation type="submission" date="2020-10" db="EMBL/GenBank/DDBJ databases">
        <authorList>
            <person name="Gilroy R."/>
        </authorList>
    </citation>
    <scope>NUCLEOTIDE SEQUENCE</scope>
    <source>
        <strain evidence="11">CHK154-7741</strain>
    </source>
</reference>
<organism evidence="11 12">
    <name type="scientific">Candidatus Limenecus avicola</name>
    <dbReference type="NCBI Taxonomy" id="2840847"/>
    <lineage>
        <taxon>Bacteria</taxon>
        <taxon>Bacillati</taxon>
        <taxon>Bacillota</taxon>
        <taxon>Clostridia</taxon>
        <taxon>Eubacteriales</taxon>
        <taxon>Clostridiaceae</taxon>
        <taxon>Clostridiaceae incertae sedis</taxon>
        <taxon>Candidatus Limenecus</taxon>
    </lineage>
</organism>
<evidence type="ECO:0000256" key="7">
    <source>
        <dbReference type="HAMAP-Rule" id="MF_00259"/>
    </source>
</evidence>
<dbReference type="InterPro" id="IPR013977">
    <property type="entry name" value="GcvT_C"/>
</dbReference>